<protein>
    <recommendedName>
        <fullName evidence="2">Fe2OG dioxygenase domain-containing protein</fullName>
    </recommendedName>
</protein>
<organism evidence="1">
    <name type="scientific">marine metagenome</name>
    <dbReference type="NCBI Taxonomy" id="408172"/>
    <lineage>
        <taxon>unclassified sequences</taxon>
        <taxon>metagenomes</taxon>
        <taxon>ecological metagenomes</taxon>
    </lineage>
</organism>
<name>A0A382AEW1_9ZZZZ</name>
<evidence type="ECO:0000313" key="1">
    <source>
        <dbReference type="EMBL" id="SVA99642.1"/>
    </source>
</evidence>
<proteinExistence type="predicted"/>
<feature type="non-terminal residue" evidence="1">
    <location>
        <position position="260"/>
    </location>
</feature>
<dbReference type="AlphaFoldDB" id="A0A382AEW1"/>
<reference evidence="1" key="1">
    <citation type="submission" date="2018-05" db="EMBL/GenBank/DDBJ databases">
        <authorList>
            <person name="Lanie J.A."/>
            <person name="Ng W.-L."/>
            <person name="Kazmierczak K.M."/>
            <person name="Andrzejewski T.M."/>
            <person name="Davidsen T.M."/>
            <person name="Wayne K.J."/>
            <person name="Tettelin H."/>
            <person name="Glass J.I."/>
            <person name="Rusch D."/>
            <person name="Podicherti R."/>
            <person name="Tsui H.-C.T."/>
            <person name="Winkler M.E."/>
        </authorList>
    </citation>
    <scope>NUCLEOTIDE SEQUENCE</scope>
</reference>
<sequence>MEFGDFKATEAFNPTYQQIKELELEPHIVDLDAYGFTVIPPEKVAPPDFLERIRETVLRIASERTGNKLSIDENGSAGNYQGQPQTDGQFLLYYLLMADPIFEEWVTNPTLTTVATYLMHGQQQLSSLTSFIKWKGGTYGETLGLHSDSPPDRDGRLPPCSDVANAAYCLTDYTEENGAIAMVPGSHRYCRTPNPGEGVKNAVPVEAKAGSLIAWHGNMWHGAYPKQTDGLRMNVTSYMCHKRLKTQEAYQWRVTQEMLN</sequence>
<accession>A0A382AEW1</accession>
<dbReference type="InterPro" id="IPR008775">
    <property type="entry name" value="Phytyl_CoA_dOase-like"/>
</dbReference>
<dbReference type="SUPFAM" id="SSF51197">
    <property type="entry name" value="Clavaminate synthase-like"/>
    <property type="match status" value="1"/>
</dbReference>
<dbReference type="PANTHER" id="PTHR20883:SF48">
    <property type="entry name" value="ECTOINE DIOXYGENASE"/>
    <property type="match status" value="1"/>
</dbReference>
<evidence type="ECO:0008006" key="2">
    <source>
        <dbReference type="Google" id="ProtNLM"/>
    </source>
</evidence>
<gene>
    <name evidence="1" type="ORF">METZ01_LOCUS152496</name>
</gene>
<dbReference type="GO" id="GO:0016491">
    <property type="term" value="F:oxidoreductase activity"/>
    <property type="evidence" value="ECO:0007669"/>
    <property type="project" value="UniProtKB-ARBA"/>
</dbReference>
<dbReference type="Pfam" id="PF05721">
    <property type="entry name" value="PhyH"/>
    <property type="match status" value="1"/>
</dbReference>
<dbReference type="PANTHER" id="PTHR20883">
    <property type="entry name" value="PHYTANOYL-COA DIOXYGENASE DOMAIN CONTAINING 1"/>
    <property type="match status" value="1"/>
</dbReference>
<dbReference type="EMBL" id="UINC01024952">
    <property type="protein sequence ID" value="SVA99642.1"/>
    <property type="molecule type" value="Genomic_DNA"/>
</dbReference>
<dbReference type="Gene3D" id="2.60.120.620">
    <property type="entry name" value="q2cbj1_9rhob like domain"/>
    <property type="match status" value="1"/>
</dbReference>
<dbReference type="GO" id="GO:0046872">
    <property type="term" value="F:metal ion binding"/>
    <property type="evidence" value="ECO:0007669"/>
    <property type="project" value="UniProtKB-ARBA"/>
</dbReference>